<name>A0A382AL85_9ZZZZ</name>
<dbReference type="PANTHER" id="PTHR11265:SF0">
    <property type="entry name" value="12S RRNA N4-METHYLCYTIDINE METHYLTRANSFERASE"/>
    <property type="match status" value="1"/>
</dbReference>
<dbReference type="EMBL" id="UINC01025784">
    <property type="protein sequence ID" value="SVB02011.1"/>
    <property type="molecule type" value="Genomic_DNA"/>
</dbReference>
<evidence type="ECO:0000256" key="3">
    <source>
        <dbReference type="ARBA" id="ARBA00022679"/>
    </source>
</evidence>
<organism evidence="5">
    <name type="scientific">marine metagenome</name>
    <dbReference type="NCBI Taxonomy" id="408172"/>
    <lineage>
        <taxon>unclassified sequences</taxon>
        <taxon>metagenomes</taxon>
        <taxon>ecological metagenomes</taxon>
    </lineage>
</organism>
<dbReference type="FunFam" id="1.10.150.170:FF:000003">
    <property type="entry name" value="Ribosomal RNA small subunit methyltransferase H"/>
    <property type="match status" value="1"/>
</dbReference>
<dbReference type="GO" id="GO:0071424">
    <property type="term" value="F:rRNA (cytosine-N4-)-methyltransferase activity"/>
    <property type="evidence" value="ECO:0007669"/>
    <property type="project" value="TreeGrafter"/>
</dbReference>
<proteinExistence type="inferred from homology"/>
<dbReference type="PANTHER" id="PTHR11265">
    <property type="entry name" value="S-ADENOSYL-METHYLTRANSFERASE MRAW"/>
    <property type="match status" value="1"/>
</dbReference>
<comment type="similarity">
    <text evidence="1">Belongs to the methyltransferase superfamily. RsmH family.</text>
</comment>
<dbReference type="PIRSF" id="PIRSF004486">
    <property type="entry name" value="MraW"/>
    <property type="match status" value="1"/>
</dbReference>
<dbReference type="NCBIfam" id="TIGR00006">
    <property type="entry name" value="16S rRNA (cytosine(1402)-N(4))-methyltransferase RsmH"/>
    <property type="match status" value="1"/>
</dbReference>
<evidence type="ECO:0000256" key="2">
    <source>
        <dbReference type="ARBA" id="ARBA00022603"/>
    </source>
</evidence>
<dbReference type="HAMAP" id="MF_01007">
    <property type="entry name" value="16SrRNA_methyltr_H"/>
    <property type="match status" value="1"/>
</dbReference>
<evidence type="ECO:0008006" key="6">
    <source>
        <dbReference type="Google" id="ProtNLM"/>
    </source>
</evidence>
<dbReference type="InterPro" id="IPR029063">
    <property type="entry name" value="SAM-dependent_MTases_sf"/>
</dbReference>
<evidence type="ECO:0000256" key="4">
    <source>
        <dbReference type="ARBA" id="ARBA00022691"/>
    </source>
</evidence>
<sequence length="303" mass="34619">MSTEVVEHLIVSRSGTYLDATCGFGGHTEVILKTLNSYGKVIAMDQDQDAINFVKDKFIDQSRLKIIKGRFGNLKEILESNDLNFKFSGILADLGMSSFQLDNAHRGFSFQNEGPLDMRMDQKRGVTAKAWINHASEDEISKVLWQFGEEKYSRKIARAIISKRMSNKITTTQQLSEIIVDVKKNSRSKRKQHHATKTFQAIRIYINQEIDQLEMLLNNSLDVLKIGGRLCVISFHSLEDRMVKRFFRNHSRLDPNLSKLPNLNSEHSADCKIVARRIKPSQNEIDANPRARSAVLRVVEKVK</sequence>
<dbReference type="Gene3D" id="3.40.50.150">
    <property type="entry name" value="Vaccinia Virus protein VP39"/>
    <property type="match status" value="1"/>
</dbReference>
<dbReference type="SUPFAM" id="SSF81799">
    <property type="entry name" value="Putative methyltransferase TM0872, insert domain"/>
    <property type="match status" value="1"/>
</dbReference>
<accession>A0A382AL85</accession>
<dbReference type="GO" id="GO:0070475">
    <property type="term" value="P:rRNA base methylation"/>
    <property type="evidence" value="ECO:0007669"/>
    <property type="project" value="TreeGrafter"/>
</dbReference>
<dbReference type="InterPro" id="IPR002903">
    <property type="entry name" value="RsmH"/>
</dbReference>
<keyword evidence="3" id="KW-0808">Transferase</keyword>
<evidence type="ECO:0000313" key="5">
    <source>
        <dbReference type="EMBL" id="SVB02011.1"/>
    </source>
</evidence>
<evidence type="ECO:0000256" key="1">
    <source>
        <dbReference type="ARBA" id="ARBA00010396"/>
    </source>
</evidence>
<dbReference type="InterPro" id="IPR023397">
    <property type="entry name" value="SAM-dep_MeTrfase_MraW_recog"/>
</dbReference>
<keyword evidence="4" id="KW-0949">S-adenosyl-L-methionine</keyword>
<dbReference type="SUPFAM" id="SSF53335">
    <property type="entry name" value="S-adenosyl-L-methionine-dependent methyltransferases"/>
    <property type="match status" value="1"/>
</dbReference>
<reference evidence="5" key="1">
    <citation type="submission" date="2018-05" db="EMBL/GenBank/DDBJ databases">
        <authorList>
            <person name="Lanie J.A."/>
            <person name="Ng W.-L."/>
            <person name="Kazmierczak K.M."/>
            <person name="Andrzejewski T.M."/>
            <person name="Davidsen T.M."/>
            <person name="Wayne K.J."/>
            <person name="Tettelin H."/>
            <person name="Glass J.I."/>
            <person name="Rusch D."/>
            <person name="Podicherti R."/>
            <person name="Tsui H.-C.T."/>
            <person name="Winkler M.E."/>
        </authorList>
    </citation>
    <scope>NUCLEOTIDE SEQUENCE</scope>
</reference>
<dbReference type="Gene3D" id="1.10.150.170">
    <property type="entry name" value="Putative methyltransferase TM0872, insert domain"/>
    <property type="match status" value="1"/>
</dbReference>
<gene>
    <name evidence="5" type="ORF">METZ01_LOCUS154865</name>
</gene>
<dbReference type="Pfam" id="PF01795">
    <property type="entry name" value="Methyltransf_5"/>
    <property type="match status" value="1"/>
</dbReference>
<keyword evidence="2" id="KW-0489">Methyltransferase</keyword>
<protein>
    <recommendedName>
        <fullName evidence="6">16S rRNA (Cytosine(1402)-N(4))-methyltransferase</fullName>
    </recommendedName>
</protein>
<dbReference type="AlphaFoldDB" id="A0A382AL85"/>